<evidence type="ECO:0000313" key="1">
    <source>
        <dbReference type="EMBL" id="JAH04058.1"/>
    </source>
</evidence>
<name>A0A0E9PJN0_ANGAN</name>
<protein>
    <submittedName>
        <fullName evidence="1">Uncharacterized protein</fullName>
    </submittedName>
</protein>
<reference evidence="1" key="2">
    <citation type="journal article" date="2015" name="Fish Shellfish Immunol.">
        <title>Early steps in the European eel (Anguilla anguilla)-Vibrio vulnificus interaction in the gills: Role of the RtxA13 toxin.</title>
        <authorList>
            <person name="Callol A."/>
            <person name="Pajuelo D."/>
            <person name="Ebbesson L."/>
            <person name="Teles M."/>
            <person name="MacKenzie S."/>
            <person name="Amaro C."/>
        </authorList>
    </citation>
    <scope>NUCLEOTIDE SEQUENCE</scope>
</reference>
<reference evidence="1" key="1">
    <citation type="submission" date="2014-11" db="EMBL/GenBank/DDBJ databases">
        <authorList>
            <person name="Amaro Gonzalez C."/>
        </authorList>
    </citation>
    <scope>NUCLEOTIDE SEQUENCE</scope>
</reference>
<sequence length="25" mass="2803">MCVCVRVCVCVCTRVQFCNSSSQTF</sequence>
<proteinExistence type="predicted"/>
<dbReference type="EMBL" id="GBXM01093716">
    <property type="protein sequence ID" value="JAH14861.1"/>
    <property type="molecule type" value="Transcribed_RNA"/>
</dbReference>
<accession>A0A0E9PJN0</accession>
<organism evidence="1">
    <name type="scientific">Anguilla anguilla</name>
    <name type="common">European freshwater eel</name>
    <name type="synonym">Muraena anguilla</name>
    <dbReference type="NCBI Taxonomy" id="7936"/>
    <lineage>
        <taxon>Eukaryota</taxon>
        <taxon>Metazoa</taxon>
        <taxon>Chordata</taxon>
        <taxon>Craniata</taxon>
        <taxon>Vertebrata</taxon>
        <taxon>Euteleostomi</taxon>
        <taxon>Actinopterygii</taxon>
        <taxon>Neopterygii</taxon>
        <taxon>Teleostei</taxon>
        <taxon>Anguilliformes</taxon>
        <taxon>Anguillidae</taxon>
        <taxon>Anguilla</taxon>
    </lineage>
</organism>
<dbReference type="EMBL" id="GBXM01104519">
    <property type="protein sequence ID" value="JAH04058.1"/>
    <property type="molecule type" value="Transcribed_RNA"/>
</dbReference>
<dbReference type="AlphaFoldDB" id="A0A0E9PJN0"/>